<comment type="function">
    <text evidence="12">May affect the rate of fibrils formation.</text>
</comment>
<evidence type="ECO:0000256" key="8">
    <source>
        <dbReference type="ARBA" id="ARBA00022737"/>
    </source>
</evidence>
<evidence type="ECO:0000256" key="4">
    <source>
        <dbReference type="ARBA" id="ARBA00022525"/>
    </source>
</evidence>
<dbReference type="InterPro" id="IPR001611">
    <property type="entry name" value="Leu-rich_rpt"/>
</dbReference>
<keyword evidence="6" id="KW-0433">Leucine-rich repeat</keyword>
<dbReference type="SMART" id="SM00364">
    <property type="entry name" value="LRR_BAC"/>
    <property type="match status" value="7"/>
</dbReference>
<dbReference type="SUPFAM" id="SSF52058">
    <property type="entry name" value="L domain-like"/>
    <property type="match status" value="2"/>
</dbReference>
<evidence type="ECO:0000256" key="10">
    <source>
        <dbReference type="ARBA" id="ARBA00023157"/>
    </source>
</evidence>
<evidence type="ECO:0000256" key="5">
    <source>
        <dbReference type="ARBA" id="ARBA00022530"/>
    </source>
</evidence>
<evidence type="ECO:0000256" key="2">
    <source>
        <dbReference type="ARBA" id="ARBA00005818"/>
    </source>
</evidence>
<dbReference type="FunFam" id="3.80.10.10:FF:000770">
    <property type="entry name" value="Uncharacterized protein"/>
    <property type="match status" value="1"/>
</dbReference>
<keyword evidence="9" id="KW-0654">Proteoglycan</keyword>
<feature type="domain" description="LRRNT" evidence="13">
    <location>
        <begin position="518"/>
        <end position="552"/>
    </location>
</feature>
<dbReference type="PANTHER" id="PTHR45712">
    <property type="entry name" value="AGAP008170-PA"/>
    <property type="match status" value="1"/>
</dbReference>
<gene>
    <name evidence="14" type="ORF">QTP70_027311</name>
</gene>
<comment type="subcellular location">
    <subcellularLocation>
        <location evidence="1 12">Secreted</location>
        <location evidence="1 12">Extracellular space</location>
        <location evidence="1 12">Extracellular matrix</location>
    </subcellularLocation>
</comment>
<dbReference type="Pfam" id="PF13855">
    <property type="entry name" value="LRR_8"/>
    <property type="match status" value="4"/>
</dbReference>
<evidence type="ECO:0000313" key="15">
    <source>
        <dbReference type="Proteomes" id="UP001274896"/>
    </source>
</evidence>
<keyword evidence="15" id="KW-1185">Reference proteome</keyword>
<evidence type="ECO:0000259" key="13">
    <source>
        <dbReference type="SMART" id="SM00013"/>
    </source>
</evidence>
<evidence type="ECO:0000256" key="11">
    <source>
        <dbReference type="ARBA" id="ARBA00023180"/>
    </source>
</evidence>
<comment type="similarity">
    <text evidence="12">Belongs to the small leucine-rich proteoglycan (SLRP) family. SLRP class I subfamily.</text>
</comment>
<proteinExistence type="inferred from homology"/>
<comment type="similarity">
    <text evidence="2">Belongs to the small leucine-rich proteoglycan (SLRP) family. SLRP class II subfamily.</text>
</comment>
<keyword evidence="7" id="KW-0732">Signal</keyword>
<dbReference type="InterPro" id="IPR000372">
    <property type="entry name" value="LRRNT"/>
</dbReference>
<dbReference type="SMART" id="SM00365">
    <property type="entry name" value="LRR_SD22"/>
    <property type="match status" value="9"/>
</dbReference>
<comment type="subunit">
    <text evidence="12">Binds to type I and type II collagen, fibronectin and TGF-beta. Forms a ternary complex with MFAP2 and ELN.</text>
</comment>
<feature type="non-terminal residue" evidence="14">
    <location>
        <position position="1"/>
    </location>
</feature>
<keyword evidence="5 12" id="KW-0272">Extracellular matrix</keyword>
<dbReference type="SMART" id="SM00369">
    <property type="entry name" value="LRR_TYP"/>
    <property type="match status" value="15"/>
</dbReference>
<name>A0AAE0QCE1_9TELE</name>
<feature type="domain" description="LRRNT" evidence="13">
    <location>
        <begin position="171"/>
        <end position="203"/>
    </location>
</feature>
<dbReference type="InterPro" id="IPR050333">
    <property type="entry name" value="SLRP"/>
</dbReference>
<dbReference type="InterPro" id="IPR003591">
    <property type="entry name" value="Leu-rich_rpt_typical-subtyp"/>
</dbReference>
<accession>A0AAE0QCE1</accession>
<reference evidence="14" key="1">
    <citation type="submission" date="2023-06" db="EMBL/GenBank/DDBJ databases">
        <title>Male Hemibagrus guttatus genome.</title>
        <authorList>
            <person name="Bian C."/>
        </authorList>
    </citation>
    <scope>NUCLEOTIDE SEQUENCE</scope>
    <source>
        <strain evidence="14">Male_cb2023</strain>
        <tissue evidence="14">Muscle</tissue>
    </source>
</reference>
<dbReference type="AlphaFoldDB" id="A0AAE0QCE1"/>
<dbReference type="EMBL" id="JAUCMX010000018">
    <property type="protein sequence ID" value="KAK3517901.1"/>
    <property type="molecule type" value="Genomic_DNA"/>
</dbReference>
<dbReference type="PANTHER" id="PTHR45712:SF14">
    <property type="entry name" value="DECORIN"/>
    <property type="match status" value="1"/>
</dbReference>
<evidence type="ECO:0000256" key="6">
    <source>
        <dbReference type="ARBA" id="ARBA00022614"/>
    </source>
</evidence>
<dbReference type="SMART" id="SM00013">
    <property type="entry name" value="LRRNT"/>
    <property type="match status" value="2"/>
</dbReference>
<keyword evidence="4 12" id="KW-0964">Secreted</keyword>
<evidence type="ECO:0000256" key="3">
    <source>
        <dbReference type="ARBA" id="ARBA00021503"/>
    </source>
</evidence>
<dbReference type="Proteomes" id="UP001274896">
    <property type="component" value="Unassembled WGS sequence"/>
</dbReference>
<dbReference type="GO" id="GO:0005615">
    <property type="term" value="C:extracellular space"/>
    <property type="evidence" value="ECO:0007669"/>
    <property type="project" value="TreeGrafter"/>
</dbReference>
<dbReference type="Gene3D" id="3.80.10.10">
    <property type="entry name" value="Ribonuclease Inhibitor"/>
    <property type="match status" value="3"/>
</dbReference>
<organism evidence="14 15">
    <name type="scientific">Hemibagrus guttatus</name>
    <dbReference type="NCBI Taxonomy" id="175788"/>
    <lineage>
        <taxon>Eukaryota</taxon>
        <taxon>Metazoa</taxon>
        <taxon>Chordata</taxon>
        <taxon>Craniata</taxon>
        <taxon>Vertebrata</taxon>
        <taxon>Euteleostomi</taxon>
        <taxon>Actinopterygii</taxon>
        <taxon>Neopterygii</taxon>
        <taxon>Teleostei</taxon>
        <taxon>Ostariophysi</taxon>
        <taxon>Siluriformes</taxon>
        <taxon>Bagridae</taxon>
        <taxon>Hemibagrus</taxon>
    </lineage>
</organism>
<sequence length="822" mass="90918">CLSSSNYFREVHVRKVLHQLSNSRGTQNSTPPSFFPLLRLSLLPLSLSLSFSLSSVVLVPSSPATAHLLSLGCTHSLSDQLFGLPRCSFTPSLSGFSADLLSLRFLRTAQVSDSMRSACLTLLLVSVCWALPFRQSGFLDFMLEDEPNSGDGPAVVPPKEDLPPEVPAGPVCPFRCQCHLRVVQCSDLGMKNVPEQIALDTHLLDLQNNKITEIRENDFKGLKELHALILVNNKITIIHAKAFAPLVNLQRLYLSKNMLKDIPSNMPKSVQELRIHENQITKIKKASFTGMVHLIVMELGSNPLTSSGVDADAFKDLKRVSYIRIADTNITSIPKGLPTSLSELHLDSNKITKVTSDSLKGLKHLAKLGLSNNEISVVENGTLAMMPHLRELHLDHNALTNVPAGLPEHKYIQVIYLHANKIAAVGTEDFCPPSFNTKKAMYSGISLFSNPVPYWEVQPITFRCVFDRSAIFHSVCHCCETMFPLRSVLLAGLISLCICQYYDYDYEPAAQSMPSSPNCALECQCPINFPTAMYCDSRNLKNIPFVPTGIKYLYLQNNLIEEIKAGVFDNVTDLRWLILDNNNITNDKIQAGTIDKLSKLEKLLFSYNKLSKPPALSSKSLDEVKFIGNQITTVPSGILSGMENLTTIHLAKNKLTSEGVVGAFKGLKSLMLLDLSENKLKKLPSGVPASLLMLYVDNNEIESIPSGYLAKLPALQYLRLSHNKLADSGIPAGVFNVTSLLELDLSFNKLQSIPEVNEALEHLYLQVNQISKFDLPNICKIISPVNYSRLRSLRLDGNSLTHSSMPEEASSCLRQASEIIFD</sequence>
<dbReference type="Pfam" id="PF01462">
    <property type="entry name" value="LRRNT"/>
    <property type="match status" value="2"/>
</dbReference>
<comment type="caution">
    <text evidence="14">The sequence shown here is derived from an EMBL/GenBank/DDBJ whole genome shotgun (WGS) entry which is preliminary data.</text>
</comment>
<evidence type="ECO:0000256" key="7">
    <source>
        <dbReference type="ARBA" id="ARBA00022729"/>
    </source>
</evidence>
<dbReference type="PROSITE" id="PS51450">
    <property type="entry name" value="LRR"/>
    <property type="match status" value="2"/>
</dbReference>
<dbReference type="FunFam" id="3.80.10.10:FF:000073">
    <property type="entry name" value="Lumican"/>
    <property type="match status" value="1"/>
</dbReference>
<evidence type="ECO:0000256" key="9">
    <source>
        <dbReference type="ARBA" id="ARBA00022974"/>
    </source>
</evidence>
<evidence type="ECO:0000256" key="12">
    <source>
        <dbReference type="RuleBase" id="RU364097"/>
    </source>
</evidence>
<dbReference type="InterPro" id="IPR032675">
    <property type="entry name" value="LRR_dom_sf"/>
</dbReference>
<evidence type="ECO:0000313" key="14">
    <source>
        <dbReference type="EMBL" id="KAK3517901.1"/>
    </source>
</evidence>
<evidence type="ECO:0000256" key="1">
    <source>
        <dbReference type="ARBA" id="ARBA00004498"/>
    </source>
</evidence>
<protein>
    <recommendedName>
        <fullName evidence="3 12">Decorin</fullName>
    </recommendedName>
    <alternativeName>
        <fullName evidence="12">Bone proteoglycan II</fullName>
    </alternativeName>
</protein>
<keyword evidence="8" id="KW-0677">Repeat</keyword>
<keyword evidence="11" id="KW-0325">Glycoprotein</keyword>
<keyword evidence="10" id="KW-1015">Disulfide bond</keyword>